<dbReference type="AlphaFoldDB" id="A0A5N6KZ12"/>
<evidence type="ECO:0000256" key="1">
    <source>
        <dbReference type="SAM" id="MobiDB-lite"/>
    </source>
</evidence>
<protein>
    <submittedName>
        <fullName evidence="2">Uncharacterized protein</fullName>
    </submittedName>
</protein>
<organism evidence="2 3">
    <name type="scientific">Carpinus fangiana</name>
    <dbReference type="NCBI Taxonomy" id="176857"/>
    <lineage>
        <taxon>Eukaryota</taxon>
        <taxon>Viridiplantae</taxon>
        <taxon>Streptophyta</taxon>
        <taxon>Embryophyta</taxon>
        <taxon>Tracheophyta</taxon>
        <taxon>Spermatophyta</taxon>
        <taxon>Magnoliopsida</taxon>
        <taxon>eudicotyledons</taxon>
        <taxon>Gunneridae</taxon>
        <taxon>Pentapetalae</taxon>
        <taxon>rosids</taxon>
        <taxon>fabids</taxon>
        <taxon>Fagales</taxon>
        <taxon>Betulaceae</taxon>
        <taxon>Carpinus</taxon>
    </lineage>
</organism>
<sequence length="81" mass="9320">MSGMLDLSRASEPGYPGVHPKLRHAKNCRSIVQNKGKRRPRHRHSTQLTKAMAMKSHVRQTELVRDRQPQAFQNALSRYAD</sequence>
<gene>
    <name evidence="2" type="ORF">FH972_023903</name>
</gene>
<feature type="region of interest" description="Disordered" evidence="1">
    <location>
        <begin position="1"/>
        <end position="23"/>
    </location>
</feature>
<evidence type="ECO:0000313" key="3">
    <source>
        <dbReference type="Proteomes" id="UP000327013"/>
    </source>
</evidence>
<dbReference type="Proteomes" id="UP000327013">
    <property type="component" value="Unassembled WGS sequence"/>
</dbReference>
<reference evidence="2 3" key="1">
    <citation type="submission" date="2019-06" db="EMBL/GenBank/DDBJ databases">
        <title>A chromosomal-level reference genome of Carpinus fangiana (Coryloideae, Betulaceae).</title>
        <authorList>
            <person name="Yang X."/>
            <person name="Wang Z."/>
            <person name="Zhang L."/>
            <person name="Hao G."/>
            <person name="Liu J."/>
            <person name="Yang Y."/>
        </authorList>
    </citation>
    <scope>NUCLEOTIDE SEQUENCE [LARGE SCALE GENOMIC DNA]</scope>
    <source>
        <strain evidence="2">Cfa_2016G</strain>
        <tissue evidence="2">Leaf</tissue>
    </source>
</reference>
<evidence type="ECO:0000313" key="2">
    <source>
        <dbReference type="EMBL" id="KAB8356319.1"/>
    </source>
</evidence>
<name>A0A5N6KZ12_9ROSI</name>
<keyword evidence="3" id="KW-1185">Reference proteome</keyword>
<proteinExistence type="predicted"/>
<accession>A0A5N6KZ12</accession>
<comment type="caution">
    <text evidence="2">The sequence shown here is derived from an EMBL/GenBank/DDBJ whole genome shotgun (WGS) entry which is preliminary data.</text>
</comment>
<dbReference type="EMBL" id="VIBQ01000016">
    <property type="protein sequence ID" value="KAB8356319.1"/>
    <property type="molecule type" value="Genomic_DNA"/>
</dbReference>